<organism evidence="8 9">
    <name type="scientific">Bordetella genomosp. 13</name>
    <dbReference type="NCBI Taxonomy" id="463040"/>
    <lineage>
        <taxon>Bacteria</taxon>
        <taxon>Pseudomonadati</taxon>
        <taxon>Pseudomonadota</taxon>
        <taxon>Betaproteobacteria</taxon>
        <taxon>Burkholderiales</taxon>
        <taxon>Alcaligenaceae</taxon>
        <taxon>Bordetella</taxon>
    </lineage>
</organism>
<keyword evidence="3 6" id="KW-0812">Transmembrane</keyword>
<comment type="similarity">
    <text evidence="2">Belongs to the GtrA family.</text>
</comment>
<dbReference type="OrthoDB" id="6198004at2"/>
<dbReference type="STRING" id="463040.CAL15_01430"/>
<dbReference type="PANTHER" id="PTHR38459:SF1">
    <property type="entry name" value="PROPHAGE BACTOPRENOL-LINKED GLUCOSE TRANSLOCASE HOMOLOG"/>
    <property type="match status" value="1"/>
</dbReference>
<dbReference type="GO" id="GO:0000271">
    <property type="term" value="P:polysaccharide biosynthetic process"/>
    <property type="evidence" value="ECO:0007669"/>
    <property type="project" value="InterPro"/>
</dbReference>
<evidence type="ECO:0000256" key="3">
    <source>
        <dbReference type="ARBA" id="ARBA00022692"/>
    </source>
</evidence>
<name>A0A1W6Z7C5_9BORD</name>
<dbReference type="RefSeq" id="WP_086076999.1">
    <property type="nucleotide sequence ID" value="NZ_CP021111.1"/>
</dbReference>
<sequence>MASLASAWARFPQFLASGGLSTLVHWAVMAAMMAAGGAASSATAVGAAAGALANFVLQRRYVFPRKRPAGAALAPYVLAMGFTGVFNVGCFSVLYHVGHVPAGSAQFVATVATAVLNYHILRTKVYA</sequence>
<reference evidence="8 9" key="1">
    <citation type="submission" date="2017-05" db="EMBL/GenBank/DDBJ databases">
        <title>Complete and WGS of Bordetella genogroups.</title>
        <authorList>
            <person name="Spilker T."/>
            <person name="LiPuma J."/>
        </authorList>
    </citation>
    <scope>NUCLEOTIDE SEQUENCE [LARGE SCALE GENOMIC DNA]</scope>
    <source>
        <strain evidence="8 9">AU7206</strain>
    </source>
</reference>
<evidence type="ECO:0000256" key="5">
    <source>
        <dbReference type="ARBA" id="ARBA00023136"/>
    </source>
</evidence>
<protein>
    <recommendedName>
        <fullName evidence="7">GtrA/DPMS transmembrane domain-containing protein</fullName>
    </recommendedName>
</protein>
<dbReference type="InterPro" id="IPR051401">
    <property type="entry name" value="GtrA_CellWall_Glycosyl"/>
</dbReference>
<dbReference type="Proteomes" id="UP000194161">
    <property type="component" value="Chromosome"/>
</dbReference>
<dbReference type="PANTHER" id="PTHR38459">
    <property type="entry name" value="PROPHAGE BACTOPRENOL-LINKED GLUCOSE TRANSLOCASE HOMOLOG"/>
    <property type="match status" value="1"/>
</dbReference>
<evidence type="ECO:0000256" key="6">
    <source>
        <dbReference type="SAM" id="Phobius"/>
    </source>
</evidence>
<accession>A0A1W6Z7C5</accession>
<gene>
    <name evidence="8" type="ORF">CAL15_01430</name>
</gene>
<evidence type="ECO:0000256" key="1">
    <source>
        <dbReference type="ARBA" id="ARBA00004141"/>
    </source>
</evidence>
<evidence type="ECO:0000256" key="4">
    <source>
        <dbReference type="ARBA" id="ARBA00022989"/>
    </source>
</evidence>
<dbReference type="AlphaFoldDB" id="A0A1W6Z7C5"/>
<feature type="domain" description="GtrA/DPMS transmembrane" evidence="7">
    <location>
        <begin position="13"/>
        <end position="123"/>
    </location>
</feature>
<keyword evidence="4 6" id="KW-1133">Transmembrane helix</keyword>
<proteinExistence type="inferred from homology"/>
<dbReference type="GO" id="GO:0005886">
    <property type="term" value="C:plasma membrane"/>
    <property type="evidence" value="ECO:0007669"/>
    <property type="project" value="TreeGrafter"/>
</dbReference>
<feature type="transmembrane region" description="Helical" evidence="6">
    <location>
        <begin position="24"/>
        <end position="57"/>
    </location>
</feature>
<dbReference type="InterPro" id="IPR007267">
    <property type="entry name" value="GtrA_DPMS_TM"/>
</dbReference>
<feature type="transmembrane region" description="Helical" evidence="6">
    <location>
        <begin position="69"/>
        <end position="97"/>
    </location>
</feature>
<dbReference type="Pfam" id="PF04138">
    <property type="entry name" value="GtrA_DPMS_TM"/>
    <property type="match status" value="1"/>
</dbReference>
<evidence type="ECO:0000313" key="8">
    <source>
        <dbReference type="EMBL" id="ARP93162.1"/>
    </source>
</evidence>
<evidence type="ECO:0000256" key="2">
    <source>
        <dbReference type="ARBA" id="ARBA00009399"/>
    </source>
</evidence>
<keyword evidence="9" id="KW-1185">Reference proteome</keyword>
<feature type="transmembrane region" description="Helical" evidence="6">
    <location>
        <begin position="103"/>
        <end position="121"/>
    </location>
</feature>
<keyword evidence="5 6" id="KW-0472">Membrane</keyword>
<evidence type="ECO:0000313" key="9">
    <source>
        <dbReference type="Proteomes" id="UP000194161"/>
    </source>
</evidence>
<evidence type="ECO:0000259" key="7">
    <source>
        <dbReference type="Pfam" id="PF04138"/>
    </source>
</evidence>
<dbReference type="EMBL" id="CP021111">
    <property type="protein sequence ID" value="ARP93162.1"/>
    <property type="molecule type" value="Genomic_DNA"/>
</dbReference>
<dbReference type="KEGG" id="bgm:CAL15_01430"/>
<comment type="subcellular location">
    <subcellularLocation>
        <location evidence="1">Membrane</location>
        <topology evidence="1">Multi-pass membrane protein</topology>
    </subcellularLocation>
</comment>